<reference evidence="1" key="1">
    <citation type="journal article" date="2010" name="Microbiol. Resour. Announc.">
        <title>Comparative genomics of the bacterial genus Listeria: Genome evolution is characterized by limited gene acquisition and limited gene loss.</title>
        <authorList>
            <person name="den Bakker H.C."/>
            <person name="Cummings C.A."/>
            <person name="Ferreira V."/>
            <person name="Vatta P."/>
            <person name="Orsi R.H."/>
            <person name="Degoricija L."/>
            <person name="Barker M."/>
            <person name="Petrauskene O."/>
            <person name="Furtado M.R."/>
            <person name="Wiedmann M."/>
        </authorList>
    </citation>
    <scope>NUCLEOTIDE SEQUENCE [LARGE SCALE GENOMIC DNA]</scope>
    <source>
        <strain evidence="1">FSL N1-067</strain>
    </source>
</reference>
<comment type="caution">
    <text evidence="1">The sequence shown here is derived from an EMBL/GenBank/DDBJ whole genome shotgun (WGS) entry which is preliminary data.</text>
</comment>
<name>E3ZQG2_LISSE</name>
<dbReference type="HOGENOM" id="CLU_1007612_0_0_9"/>
<evidence type="ECO:0000313" key="1">
    <source>
        <dbReference type="EMBL" id="EFS00130.1"/>
    </source>
</evidence>
<accession>E3ZQG2</accession>
<dbReference type="AlphaFoldDB" id="E3ZQG2"/>
<proteinExistence type="predicted"/>
<protein>
    <submittedName>
        <fullName evidence="1">Uncharacterized protein</fullName>
    </submittedName>
</protein>
<dbReference type="EMBL" id="ADXJ01000656">
    <property type="protein sequence ID" value="EFS00130.1"/>
    <property type="molecule type" value="Genomic_DNA"/>
</dbReference>
<dbReference type="PATRIC" id="fig|702453.3.peg.1396"/>
<gene>
    <name evidence="1" type="ORF">NT03LS_1709</name>
</gene>
<organism evidence="1">
    <name type="scientific">Listeria seeligeri FSL N1-067</name>
    <dbReference type="NCBI Taxonomy" id="702453"/>
    <lineage>
        <taxon>Bacteria</taxon>
        <taxon>Bacillati</taxon>
        <taxon>Bacillota</taxon>
        <taxon>Bacilli</taxon>
        <taxon>Bacillales</taxon>
        <taxon>Listeriaceae</taxon>
        <taxon>Listeria</taxon>
    </lineage>
</organism>
<dbReference type="Proteomes" id="UP000004302">
    <property type="component" value="Chromosome"/>
</dbReference>
<sequence length="280" mass="32612">MLNKMTDKLLKQHKRLLEQQHKLPYTINLDGETFTIILYTKLSKVSGVTVFNSNDEPATIKEAEAVVNCIQKYNFYFEYLGKRAHVVKERDSIIAEKIEQTQLILNDNTIFGEQMQPTIDELNLAMEVYKQQQRKMDIYQDDITLLNEKIKMQGEILEEDWLSAENLSVAFAKAAYAQTIYLEATRKNRKQLAKWFHLHQKSLPTDKQKALSKIIAVLSDTNAGLVFDQIISLRPLLEEGLMIDHEQSLTQQAAEFNKEFETHCRFYKPNINKVKNLIRQ</sequence>